<dbReference type="EnsemblPlants" id="EMT17317">
    <property type="protein sequence ID" value="EMT17317"/>
    <property type="gene ID" value="F775_23945"/>
</dbReference>
<evidence type="ECO:0000313" key="1">
    <source>
        <dbReference type="EnsemblPlants" id="EMT17317"/>
    </source>
</evidence>
<proteinExistence type="predicted"/>
<reference evidence="1" key="1">
    <citation type="submission" date="2015-06" db="UniProtKB">
        <authorList>
            <consortium name="EnsemblPlants"/>
        </authorList>
    </citation>
    <scope>IDENTIFICATION</scope>
</reference>
<name>N1QZX4_AEGTA</name>
<accession>N1QZX4</accession>
<dbReference type="AlphaFoldDB" id="N1QZX4"/>
<sequence>MAGSDLLRLDPAPGQFTTLPLSMKLFGAEPIRPASSYEFLLNRLPFVGNSSNHPLLLLALSTTRLKKRTWGAAVALCSALMRMLYCRTVAAMLAEALGCGFAEADDNHSLANKGEHSGKEHLAELQEKDAPNLMCYFTVIHNEFE</sequence>
<protein>
    <submittedName>
        <fullName evidence="1">Uncharacterized protein</fullName>
    </submittedName>
</protein>
<organism evidence="1">
    <name type="scientific">Aegilops tauschii</name>
    <name type="common">Tausch's goatgrass</name>
    <name type="synonym">Aegilops squarrosa</name>
    <dbReference type="NCBI Taxonomy" id="37682"/>
    <lineage>
        <taxon>Eukaryota</taxon>
        <taxon>Viridiplantae</taxon>
        <taxon>Streptophyta</taxon>
        <taxon>Embryophyta</taxon>
        <taxon>Tracheophyta</taxon>
        <taxon>Spermatophyta</taxon>
        <taxon>Magnoliopsida</taxon>
        <taxon>Liliopsida</taxon>
        <taxon>Poales</taxon>
        <taxon>Poaceae</taxon>
        <taxon>BOP clade</taxon>
        <taxon>Pooideae</taxon>
        <taxon>Triticodae</taxon>
        <taxon>Triticeae</taxon>
        <taxon>Triticinae</taxon>
        <taxon>Aegilops</taxon>
    </lineage>
</organism>